<proteinExistence type="predicted"/>
<feature type="compositionally biased region" description="Basic and acidic residues" evidence="1">
    <location>
        <begin position="97"/>
        <end position="144"/>
    </location>
</feature>
<accession>A0A7R8WDV4</accession>
<dbReference type="PANTHER" id="PTHR31139">
    <property type="entry name" value="ECTOPIC P GRANULES PROTEIN 5 HOMOLOG"/>
    <property type="match status" value="1"/>
</dbReference>
<dbReference type="EMBL" id="OB662308">
    <property type="protein sequence ID" value="CAD7229830.1"/>
    <property type="molecule type" value="Genomic_DNA"/>
</dbReference>
<protein>
    <submittedName>
        <fullName evidence="2">Uncharacterized protein</fullName>
    </submittedName>
</protein>
<reference evidence="2" key="1">
    <citation type="submission" date="2020-11" db="EMBL/GenBank/DDBJ databases">
        <authorList>
            <person name="Tran Van P."/>
        </authorList>
    </citation>
    <scope>NUCLEOTIDE SEQUENCE</scope>
</reference>
<dbReference type="AlphaFoldDB" id="A0A7R8WDV4"/>
<feature type="compositionally biased region" description="Acidic residues" evidence="1">
    <location>
        <begin position="145"/>
        <end position="155"/>
    </location>
</feature>
<feature type="non-terminal residue" evidence="2">
    <location>
        <position position="1"/>
    </location>
</feature>
<evidence type="ECO:0000313" key="2">
    <source>
        <dbReference type="EMBL" id="CAD7229830.1"/>
    </source>
</evidence>
<organism evidence="2">
    <name type="scientific">Cyprideis torosa</name>
    <dbReference type="NCBI Taxonomy" id="163714"/>
    <lineage>
        <taxon>Eukaryota</taxon>
        <taxon>Metazoa</taxon>
        <taxon>Ecdysozoa</taxon>
        <taxon>Arthropoda</taxon>
        <taxon>Crustacea</taxon>
        <taxon>Oligostraca</taxon>
        <taxon>Ostracoda</taxon>
        <taxon>Podocopa</taxon>
        <taxon>Podocopida</taxon>
        <taxon>Cytherocopina</taxon>
        <taxon>Cytheroidea</taxon>
        <taxon>Cytherideidae</taxon>
        <taxon>Cyprideis</taxon>
    </lineage>
</organism>
<feature type="region of interest" description="Disordered" evidence="1">
    <location>
        <begin position="1"/>
        <end position="192"/>
    </location>
</feature>
<feature type="compositionally biased region" description="Polar residues" evidence="1">
    <location>
        <begin position="176"/>
        <end position="192"/>
    </location>
</feature>
<dbReference type="InterPro" id="IPR051436">
    <property type="entry name" value="Autophagy-related_EPG5"/>
</dbReference>
<evidence type="ECO:0000256" key="1">
    <source>
        <dbReference type="SAM" id="MobiDB-lite"/>
    </source>
</evidence>
<gene>
    <name evidence="2" type="ORF">CTOB1V02_LOCUS7696</name>
</gene>
<dbReference type="GO" id="GO:0005737">
    <property type="term" value="C:cytoplasm"/>
    <property type="evidence" value="ECO:0007669"/>
    <property type="project" value="TreeGrafter"/>
</dbReference>
<sequence>MAECERPKVRKKKRLKIESKSAGGTESEAESILKHVQEQQITSSEGRVAHGDRETVPAQSPSGSEVEKGIGQNEDPTGTAEKLKEPDLDVGTGCLETRSEEVHETEEKSHETQENVSESQEKLSEIAEGEIHGEVVKSNIKSEQETEIEGVDESGEGFPEPVEENLNIHKELPSVSGETPEQKSVVQGPSSTYESLLRELDKLRVTEKTLDSSKVSETVGVSEEENEGVWEEDAVPECDRRDDSCSKISSETKEEIMQPLPLSQMLSFYHNVPLEQNPRRTLAFRSLYLKPFLNPVALEGENSERQQKTPANVLAEMLLTFYRSEEQWARDRKLAENQKETCQELDQKTWIKEKQTFSGRGECEEGAPLEAKVEVEVAHLNKNKVSEFKGALSSLRSMMSSEVVLSGYAAAFIRMKVESHLSSVCAFFCHR</sequence>
<dbReference type="PANTHER" id="PTHR31139:SF4">
    <property type="entry name" value="ECTOPIC P GRANULES PROTEIN 5 HOMOLOG"/>
    <property type="match status" value="1"/>
</dbReference>
<name>A0A7R8WDV4_9CRUS</name>
<dbReference type="GO" id="GO:0097352">
    <property type="term" value="P:autophagosome maturation"/>
    <property type="evidence" value="ECO:0007669"/>
    <property type="project" value="TreeGrafter"/>
</dbReference>